<comment type="subcellular location">
    <subcellularLocation>
        <location evidence="1 7">Cell membrane</location>
        <topology evidence="1 7">Multi-pass membrane protein</topology>
    </subcellularLocation>
</comment>
<keyword evidence="3" id="KW-1003">Cell membrane</keyword>
<evidence type="ECO:0000256" key="7">
    <source>
        <dbReference type="RuleBase" id="RU363032"/>
    </source>
</evidence>
<gene>
    <name evidence="9" type="ORF">KDH_02390</name>
</gene>
<protein>
    <submittedName>
        <fullName evidence="9">ABC transporter permease</fullName>
    </submittedName>
</protein>
<dbReference type="SUPFAM" id="SSF161098">
    <property type="entry name" value="MetI-like"/>
    <property type="match status" value="1"/>
</dbReference>
<keyword evidence="10" id="KW-1185">Reference proteome</keyword>
<evidence type="ECO:0000256" key="4">
    <source>
        <dbReference type="ARBA" id="ARBA00022692"/>
    </source>
</evidence>
<feature type="transmembrane region" description="Helical" evidence="7">
    <location>
        <begin position="262"/>
        <end position="285"/>
    </location>
</feature>
<dbReference type="PANTHER" id="PTHR43744:SF12">
    <property type="entry name" value="ABC TRANSPORTER PERMEASE PROTEIN MG189-RELATED"/>
    <property type="match status" value="1"/>
</dbReference>
<evidence type="ECO:0000256" key="1">
    <source>
        <dbReference type="ARBA" id="ARBA00004651"/>
    </source>
</evidence>
<evidence type="ECO:0000256" key="6">
    <source>
        <dbReference type="ARBA" id="ARBA00023136"/>
    </source>
</evidence>
<evidence type="ECO:0000256" key="2">
    <source>
        <dbReference type="ARBA" id="ARBA00022448"/>
    </source>
</evidence>
<feature type="transmembrane region" description="Helical" evidence="7">
    <location>
        <begin position="129"/>
        <end position="149"/>
    </location>
</feature>
<keyword evidence="6 7" id="KW-0472">Membrane</keyword>
<dbReference type="PROSITE" id="PS50928">
    <property type="entry name" value="ABC_TM1"/>
    <property type="match status" value="1"/>
</dbReference>
<comment type="caution">
    <text evidence="9">The sequence shown here is derived from an EMBL/GenBank/DDBJ whole genome shotgun (WGS) entry which is preliminary data.</text>
</comment>
<reference evidence="9 10" key="1">
    <citation type="submission" date="2023-02" db="EMBL/GenBank/DDBJ databases">
        <title>Dictyobacter halimunensis sp. nov., a new member of the class Ktedonobacteria from forest soil in a geothermal area.</title>
        <authorList>
            <person name="Rachmania M.K."/>
            <person name="Ningsih F."/>
            <person name="Sakai Y."/>
            <person name="Yabe S."/>
            <person name="Yokota A."/>
            <person name="Sjamsuridzal W."/>
        </authorList>
    </citation>
    <scope>NUCLEOTIDE SEQUENCE [LARGE SCALE GENOMIC DNA]</scope>
    <source>
        <strain evidence="9 10">S3.2.2.5</strain>
    </source>
</reference>
<feature type="transmembrane region" description="Helical" evidence="7">
    <location>
        <begin position="161"/>
        <end position="182"/>
    </location>
</feature>
<keyword evidence="4 7" id="KW-0812">Transmembrane</keyword>
<feature type="domain" description="ABC transmembrane type-1" evidence="8">
    <location>
        <begin position="92"/>
        <end position="285"/>
    </location>
</feature>
<dbReference type="InterPro" id="IPR035906">
    <property type="entry name" value="MetI-like_sf"/>
</dbReference>
<dbReference type="InterPro" id="IPR000515">
    <property type="entry name" value="MetI-like"/>
</dbReference>
<sequence>MRVGIESKKSLAHPRTHTRGSVLVKRLSLKVIIYLLLIIISLIVAIPFFWMVSTSLKTVVESSTFPPSLLPSVPQWHDYADVFQAVPFLNYLSNTIFYALAVMVGQFVCCSLAAFAFARMDFPGRNVLFVLYLTTLLIPATVTLVPSFIMMKTFGWLDTIWAMTIPGMLGSAFGTFMLRQYMLSIPRELDDAAMLDGASPFYIYWKIVLPLCKPALTVLSVITIMTVWNDFMWPLVMLQSDSVLTLTLGLASFTSGGSETFVSVPLSMAASTMTVLPLILIFFIAQRYFIRGIALSGLGGR</sequence>
<feature type="transmembrane region" description="Helical" evidence="7">
    <location>
        <begin position="96"/>
        <end position="117"/>
    </location>
</feature>
<comment type="similarity">
    <text evidence="7">Belongs to the binding-protein-dependent transport system permease family.</text>
</comment>
<dbReference type="RefSeq" id="WP_338246953.1">
    <property type="nucleotide sequence ID" value="NZ_BSRI01000001.1"/>
</dbReference>
<organism evidence="9 10">
    <name type="scientific">Dictyobacter halimunensis</name>
    <dbReference type="NCBI Taxonomy" id="3026934"/>
    <lineage>
        <taxon>Bacteria</taxon>
        <taxon>Bacillati</taxon>
        <taxon>Chloroflexota</taxon>
        <taxon>Ktedonobacteria</taxon>
        <taxon>Ktedonobacterales</taxon>
        <taxon>Dictyobacteraceae</taxon>
        <taxon>Dictyobacter</taxon>
    </lineage>
</organism>
<evidence type="ECO:0000256" key="3">
    <source>
        <dbReference type="ARBA" id="ARBA00022475"/>
    </source>
</evidence>
<dbReference type="Pfam" id="PF00528">
    <property type="entry name" value="BPD_transp_1"/>
    <property type="match status" value="1"/>
</dbReference>
<dbReference type="Proteomes" id="UP001344906">
    <property type="component" value="Unassembled WGS sequence"/>
</dbReference>
<evidence type="ECO:0000259" key="8">
    <source>
        <dbReference type="PROSITE" id="PS50928"/>
    </source>
</evidence>
<evidence type="ECO:0000313" key="10">
    <source>
        <dbReference type="Proteomes" id="UP001344906"/>
    </source>
</evidence>
<dbReference type="EMBL" id="BSRI01000001">
    <property type="protein sequence ID" value="GLV53384.1"/>
    <property type="molecule type" value="Genomic_DNA"/>
</dbReference>
<name>A0ABQ6FJM8_9CHLR</name>
<keyword evidence="2 7" id="KW-0813">Transport</keyword>
<evidence type="ECO:0000256" key="5">
    <source>
        <dbReference type="ARBA" id="ARBA00022989"/>
    </source>
</evidence>
<feature type="transmembrane region" description="Helical" evidence="7">
    <location>
        <begin position="31"/>
        <end position="52"/>
    </location>
</feature>
<dbReference type="CDD" id="cd06261">
    <property type="entry name" value="TM_PBP2"/>
    <property type="match status" value="1"/>
</dbReference>
<proteinExistence type="inferred from homology"/>
<dbReference type="Gene3D" id="1.10.3720.10">
    <property type="entry name" value="MetI-like"/>
    <property type="match status" value="1"/>
</dbReference>
<keyword evidence="5 7" id="KW-1133">Transmembrane helix</keyword>
<accession>A0ABQ6FJM8</accession>
<feature type="transmembrane region" description="Helical" evidence="7">
    <location>
        <begin position="203"/>
        <end position="228"/>
    </location>
</feature>
<dbReference type="PANTHER" id="PTHR43744">
    <property type="entry name" value="ABC TRANSPORTER PERMEASE PROTEIN MG189-RELATED-RELATED"/>
    <property type="match status" value="1"/>
</dbReference>
<evidence type="ECO:0000313" key="9">
    <source>
        <dbReference type="EMBL" id="GLV53384.1"/>
    </source>
</evidence>